<keyword evidence="2" id="KW-1185">Reference proteome</keyword>
<accession>A0A2T0RLB2</accession>
<organism evidence="1 2">
    <name type="scientific">Spirosoma oryzae</name>
    <dbReference type="NCBI Taxonomy" id="1469603"/>
    <lineage>
        <taxon>Bacteria</taxon>
        <taxon>Pseudomonadati</taxon>
        <taxon>Bacteroidota</taxon>
        <taxon>Cytophagia</taxon>
        <taxon>Cytophagales</taxon>
        <taxon>Cytophagaceae</taxon>
        <taxon>Spirosoma</taxon>
    </lineage>
</organism>
<dbReference type="AlphaFoldDB" id="A0A2T0RLB2"/>
<evidence type="ECO:0000313" key="2">
    <source>
        <dbReference type="Proteomes" id="UP000238375"/>
    </source>
</evidence>
<reference evidence="1 2" key="1">
    <citation type="submission" date="2018-03" db="EMBL/GenBank/DDBJ databases">
        <title>Genomic Encyclopedia of Archaeal and Bacterial Type Strains, Phase II (KMG-II): from individual species to whole genera.</title>
        <authorList>
            <person name="Goeker M."/>
        </authorList>
    </citation>
    <scope>NUCLEOTIDE SEQUENCE [LARGE SCALE GENOMIC DNA]</scope>
    <source>
        <strain evidence="1 2">DSM 28354</strain>
    </source>
</reference>
<evidence type="ECO:0000313" key="1">
    <source>
        <dbReference type="EMBL" id="PRY21921.1"/>
    </source>
</evidence>
<comment type="caution">
    <text evidence="1">The sequence shown here is derived from an EMBL/GenBank/DDBJ whole genome shotgun (WGS) entry which is preliminary data.</text>
</comment>
<gene>
    <name evidence="1" type="ORF">CLV58_1481</name>
</gene>
<dbReference type="RefSeq" id="WP_106140959.1">
    <property type="nucleotide sequence ID" value="NZ_PVTE01000048.1"/>
</dbReference>
<proteinExistence type="predicted"/>
<name>A0A2T0RLB2_9BACT</name>
<dbReference type="EMBL" id="PVTE01000048">
    <property type="protein sequence ID" value="PRY21921.1"/>
    <property type="molecule type" value="Genomic_DNA"/>
</dbReference>
<dbReference type="Proteomes" id="UP000238375">
    <property type="component" value="Unassembled WGS sequence"/>
</dbReference>
<protein>
    <submittedName>
        <fullName evidence="1">Uncharacterized protein</fullName>
    </submittedName>
</protein>
<sequence>MTDQEAKNYIDNAFEKLRQITSIDGIAQLAKEEPTQKNRMNDAVYPALNFRAYPKMIERFQTMWAQARNSKAL</sequence>